<protein>
    <submittedName>
        <fullName evidence="1">Uncharacterized protein</fullName>
    </submittedName>
</protein>
<dbReference type="Proteomes" id="UP001234297">
    <property type="component" value="Chromosome 8"/>
</dbReference>
<evidence type="ECO:0000313" key="2">
    <source>
        <dbReference type="Proteomes" id="UP001234297"/>
    </source>
</evidence>
<keyword evidence="2" id="KW-1185">Reference proteome</keyword>
<comment type="caution">
    <text evidence="1">The sequence shown here is derived from an EMBL/GenBank/DDBJ whole genome shotgun (WGS) entry which is preliminary data.</text>
</comment>
<evidence type="ECO:0000313" key="1">
    <source>
        <dbReference type="EMBL" id="KAJ8632736.1"/>
    </source>
</evidence>
<proteinExistence type="predicted"/>
<sequence length="121" mass="13994">MVAQSDDFVNIIEQMQHKATTKSEKKPFKLPNNSITKLFTKVDKKKLKLIYDTEGYKLNCGIIVCYIMTQIARCKTVHNHLVQRVVNSFSAELAVKFLHDEPRSWTKEDFEAKKFASLKEG</sequence>
<accession>A0ACC2LHN7</accession>
<gene>
    <name evidence="1" type="ORF">MRB53_026072</name>
</gene>
<dbReference type="EMBL" id="CM056816">
    <property type="protein sequence ID" value="KAJ8632736.1"/>
    <property type="molecule type" value="Genomic_DNA"/>
</dbReference>
<organism evidence="1 2">
    <name type="scientific">Persea americana</name>
    <name type="common">Avocado</name>
    <dbReference type="NCBI Taxonomy" id="3435"/>
    <lineage>
        <taxon>Eukaryota</taxon>
        <taxon>Viridiplantae</taxon>
        <taxon>Streptophyta</taxon>
        <taxon>Embryophyta</taxon>
        <taxon>Tracheophyta</taxon>
        <taxon>Spermatophyta</taxon>
        <taxon>Magnoliopsida</taxon>
        <taxon>Magnoliidae</taxon>
        <taxon>Laurales</taxon>
        <taxon>Lauraceae</taxon>
        <taxon>Persea</taxon>
    </lineage>
</organism>
<name>A0ACC2LHN7_PERAE</name>
<reference evidence="1 2" key="1">
    <citation type="journal article" date="2022" name="Hortic Res">
        <title>A haplotype resolved chromosomal level avocado genome allows analysis of novel avocado genes.</title>
        <authorList>
            <person name="Nath O."/>
            <person name="Fletcher S.J."/>
            <person name="Hayward A."/>
            <person name="Shaw L.M."/>
            <person name="Masouleh A.K."/>
            <person name="Furtado A."/>
            <person name="Henry R.J."/>
            <person name="Mitter N."/>
        </authorList>
    </citation>
    <scope>NUCLEOTIDE SEQUENCE [LARGE SCALE GENOMIC DNA]</scope>
    <source>
        <strain evidence="2">cv. Hass</strain>
    </source>
</reference>